<keyword evidence="3 11" id="KW-0812">Transmembrane</keyword>
<evidence type="ECO:0000256" key="11">
    <source>
        <dbReference type="SAM" id="Phobius"/>
    </source>
</evidence>
<dbReference type="SUPFAM" id="SSF48726">
    <property type="entry name" value="Immunoglobulin"/>
    <property type="match status" value="4"/>
</dbReference>
<evidence type="ECO:0000259" key="14">
    <source>
        <dbReference type="PROSITE" id="PS50853"/>
    </source>
</evidence>
<proteinExistence type="inferred from homology"/>
<dbReference type="InterPro" id="IPR007110">
    <property type="entry name" value="Ig-like_dom"/>
</dbReference>
<keyword evidence="8" id="KW-0325">Glycoprotein</keyword>
<evidence type="ECO:0000313" key="16">
    <source>
        <dbReference type="RefSeq" id="XP_045548620.1"/>
    </source>
</evidence>
<feature type="compositionally biased region" description="Pro residues" evidence="10">
    <location>
        <begin position="432"/>
        <end position="445"/>
    </location>
</feature>
<gene>
    <name evidence="16" type="primary">LOC106568544</name>
</gene>
<evidence type="ECO:0000256" key="8">
    <source>
        <dbReference type="ARBA" id="ARBA00023180"/>
    </source>
</evidence>
<keyword evidence="7" id="KW-1015">Disulfide bond</keyword>
<dbReference type="InterPro" id="IPR003599">
    <property type="entry name" value="Ig_sub"/>
</dbReference>
<dbReference type="RefSeq" id="XP_045548620.1">
    <property type="nucleotide sequence ID" value="XM_045692664.1"/>
</dbReference>
<comment type="subcellular location">
    <subcellularLocation>
        <location evidence="1">Membrane</location>
        <topology evidence="1">Single-pass type I membrane protein</topology>
    </subcellularLocation>
</comment>
<dbReference type="GeneID" id="106568544"/>
<dbReference type="Pfam" id="PF06583">
    <property type="entry name" value="Neogenin_C"/>
    <property type="match status" value="1"/>
</dbReference>
<dbReference type="Pfam" id="PF13927">
    <property type="entry name" value="Ig_3"/>
    <property type="match status" value="2"/>
</dbReference>
<evidence type="ECO:0000256" key="7">
    <source>
        <dbReference type="ARBA" id="ARBA00023157"/>
    </source>
</evidence>
<keyword evidence="15" id="KW-1185">Reference proteome</keyword>
<evidence type="ECO:0000256" key="6">
    <source>
        <dbReference type="ARBA" id="ARBA00023136"/>
    </source>
</evidence>
<feature type="domain" description="Ig-like" evidence="13">
    <location>
        <begin position="147"/>
        <end position="238"/>
    </location>
</feature>
<dbReference type="Pfam" id="PF00041">
    <property type="entry name" value="fn3"/>
    <property type="match status" value="6"/>
</dbReference>
<dbReference type="PANTHER" id="PTHR44170">
    <property type="entry name" value="PROTEIN SIDEKICK"/>
    <property type="match status" value="1"/>
</dbReference>
<dbReference type="InterPro" id="IPR036116">
    <property type="entry name" value="FN3_sf"/>
</dbReference>
<feature type="region of interest" description="Disordered" evidence="10">
    <location>
        <begin position="431"/>
        <end position="459"/>
    </location>
</feature>
<dbReference type="InterPro" id="IPR010560">
    <property type="entry name" value="Neogenin_C"/>
</dbReference>
<dbReference type="PANTHER" id="PTHR44170:SF8">
    <property type="entry name" value="NETRIN RECEPTOR DCC"/>
    <property type="match status" value="1"/>
</dbReference>
<evidence type="ECO:0000256" key="12">
    <source>
        <dbReference type="SAM" id="SignalP"/>
    </source>
</evidence>
<keyword evidence="12" id="KW-0732">Signal</keyword>
<feature type="compositionally biased region" description="Basic residues" evidence="10">
    <location>
        <begin position="1168"/>
        <end position="1182"/>
    </location>
</feature>
<comment type="similarity">
    <text evidence="2">Belongs to the immunoglobulin superfamily. DCC family.</text>
</comment>
<evidence type="ECO:0000256" key="1">
    <source>
        <dbReference type="ARBA" id="ARBA00004479"/>
    </source>
</evidence>
<dbReference type="SMART" id="SM00408">
    <property type="entry name" value="IGc2"/>
    <property type="match status" value="4"/>
</dbReference>
<accession>A0ABM3CPY3</accession>
<dbReference type="InterPro" id="IPR003961">
    <property type="entry name" value="FN3_dom"/>
</dbReference>
<dbReference type="CDD" id="cd00063">
    <property type="entry name" value="FN3"/>
    <property type="match status" value="6"/>
</dbReference>
<feature type="domain" description="Fibronectin type-III" evidence="14">
    <location>
        <begin position="764"/>
        <end position="860"/>
    </location>
</feature>
<evidence type="ECO:0000259" key="13">
    <source>
        <dbReference type="PROSITE" id="PS50835"/>
    </source>
</evidence>
<feature type="domain" description="Fibronectin type-III" evidence="14">
    <location>
        <begin position="470"/>
        <end position="563"/>
    </location>
</feature>
<name>A0ABM3CPY3_SALSA</name>
<evidence type="ECO:0000256" key="5">
    <source>
        <dbReference type="ARBA" id="ARBA00022989"/>
    </source>
</evidence>
<feature type="domain" description="Fibronectin type-III" evidence="14">
    <location>
        <begin position="988"/>
        <end position="1085"/>
    </location>
</feature>
<feature type="region of interest" description="Disordered" evidence="10">
    <location>
        <begin position="1165"/>
        <end position="1191"/>
    </location>
</feature>
<keyword evidence="4" id="KW-0677">Repeat</keyword>
<sequence length="1455" mass="158209">MDGSFGCICLKILSVFVWLCYLAGDSTSYSAETSSSSPSQTGQVFVDFSLVLEPQDTVILRGGVLQLDCEAQSDQGIPVIVWKKDGVLLSAVVDERRQQFPNGSLVVQNVVHSRHHRPDEGSYQCLAALEGVGAIVSRTAKVTVSGPLKLVVPTESVSSYLGDTALLRCEVTGDPMPVVRWQKNREDLPLTLTPESRVVVLPSGSLQVSKVQPPDSATYRCLADNPGSARTGSDADLRVLPEPGTTRGLIFLQQPQRVTSLLGRDAVLECSASGFPTPAFHWTRGTEIIQSRSKKYSLLGGSNLLISSVTDDDSGSYSCVAFNKNQNITASCELSVLVPPQFLNYPTNTYSYESTDMELECAVTGNPPPTVRWMKNGEEVIPSDYFQIVDGSNLQILGLVKSDEGFYQCVAENEAGNAQAMAQLILREPEPVASPTPAPQVPSPESPTSLTYSSPPPPVVPSSGVLLPSAPRDVAPVLVSSRFVRLSWRPPQETRGTVQTYGIYYSQDTVNRERSVNVSEPETLQLTVSNLKPEETYSFRVVAYNDNGPGERSETLKLTTPPELKVPGPVENLQVESISPTSIQASWDAPVYANGPLLGYRLLWTEIPSRKEQSVEVNGQSYKMEGLQKFTEYSLCVLALNRYGPGISTEDMSITTLSDVPSGPPQNISLEVVLSRSIKVSWQPPPPNSQNGFITGYKLRYRKTGRRGDQEAIEPNNFWYLFTGLEKGSQYSFQIAAMTANGTGPASEWFTAETPENDLDESQVPNQPSSLHVRPLPNSIIMSWTPPLNPNILVRGYIIGYGVGSPYAETVRVDSKQRYYAIENLEPSSHYVISLKAFNNAGEGVPLYESAVTRSITDSVDPSDDDLFHLFDKYPTPMPDTSTPMIPPVGVQAVALTPDSVRVSWADNSMTKNQKTTEVRYYSVKWKTSYSTSGKFKSADTTALSHTVTGLKPNTMYEFAVMVTKGRKSSTWSMTAHATTYEAAPSSAPKDLTVISREGRPRAILISWQPPMEANGRVVGYILYYTLDKNMPIDDWVMESISGDRLTHQVMDLNLDTVYYFRIQAKNAKGVGPLSDPIHFRTNKVEHPDKMANDQGRHGDGSYWPSDNNLIDRSSLNDIGQMRPPHGSVTPQKNSNLLVIIVVSVGAVTVVVVVIVALICTRRSSAQQRKKRATHSTGKRKGSQKDLRPPDLWIHHEEMELKNIEKPASAAPSGCDSPIQGSIQEIRSQSVSHSQSESQMGSKSSHSGVDNDEASSCISTLERSLAARRATRTKLMIPMDSQPSNTPMSTEGSTPLGVQQQQHSLITSSSSQPGVGGVGGGGELSLPGTEEVGATSTRTIPTACVRPTHPLRSFANPLLPPPMGAIDPKVYTPMMPHSSASLPKPTVKTASLGQAGKARSPLLPVSVPTAPEVGEEGQKQPEDSANVYEQDDLSEQMASLEGLMKQLNAITGSAF</sequence>
<evidence type="ECO:0000313" key="15">
    <source>
        <dbReference type="Proteomes" id="UP001652741"/>
    </source>
</evidence>
<feature type="domain" description="Ig-like" evidence="13">
    <location>
        <begin position="38"/>
        <end position="143"/>
    </location>
</feature>
<keyword evidence="9" id="KW-0393">Immunoglobulin domain</keyword>
<dbReference type="InterPro" id="IPR003598">
    <property type="entry name" value="Ig_sub2"/>
</dbReference>
<feature type="signal peptide" evidence="12">
    <location>
        <begin position="1"/>
        <end position="28"/>
    </location>
</feature>
<dbReference type="InterPro" id="IPR013783">
    <property type="entry name" value="Ig-like_fold"/>
</dbReference>
<evidence type="ECO:0000256" key="2">
    <source>
        <dbReference type="ARBA" id="ARBA00009588"/>
    </source>
</evidence>
<evidence type="ECO:0000256" key="4">
    <source>
        <dbReference type="ARBA" id="ARBA00022737"/>
    </source>
</evidence>
<feature type="region of interest" description="Disordered" evidence="10">
    <location>
        <begin position="1376"/>
        <end position="1427"/>
    </location>
</feature>
<dbReference type="PRINTS" id="PR00014">
    <property type="entry name" value="FNTYPEIII"/>
</dbReference>
<dbReference type="PROSITE" id="PS50853">
    <property type="entry name" value="FN3"/>
    <property type="match status" value="6"/>
</dbReference>
<feature type="domain" description="Fibronectin type-III" evidence="14">
    <location>
        <begin position="887"/>
        <end position="983"/>
    </location>
</feature>
<feature type="domain" description="Ig-like" evidence="13">
    <location>
        <begin position="241"/>
        <end position="335"/>
    </location>
</feature>
<dbReference type="Gene3D" id="2.60.40.10">
    <property type="entry name" value="Immunoglobulins"/>
    <property type="match status" value="10"/>
</dbReference>
<feature type="compositionally biased region" description="Low complexity" evidence="10">
    <location>
        <begin position="1228"/>
        <end position="1248"/>
    </location>
</feature>
<evidence type="ECO:0000256" key="3">
    <source>
        <dbReference type="ARBA" id="ARBA00022692"/>
    </source>
</evidence>
<keyword evidence="6 11" id="KW-0472">Membrane</keyword>
<dbReference type="InterPro" id="IPR013098">
    <property type="entry name" value="Ig_I-set"/>
</dbReference>
<dbReference type="Proteomes" id="UP001652741">
    <property type="component" value="Chromosome ssa13"/>
</dbReference>
<feature type="transmembrane region" description="Helical" evidence="11">
    <location>
        <begin position="1137"/>
        <end position="1161"/>
    </location>
</feature>
<dbReference type="SMART" id="SM00409">
    <property type="entry name" value="IG"/>
    <property type="match status" value="5"/>
</dbReference>
<feature type="region of interest" description="Disordered" evidence="10">
    <location>
        <begin position="1273"/>
        <end position="1300"/>
    </location>
</feature>
<dbReference type="SUPFAM" id="SSF49265">
    <property type="entry name" value="Fibronectin type III"/>
    <property type="match status" value="3"/>
</dbReference>
<feature type="domain" description="Fibronectin type-III" evidence="14">
    <location>
        <begin position="569"/>
        <end position="659"/>
    </location>
</feature>
<feature type="chain" id="PRO_5045271123" evidence="12">
    <location>
        <begin position="29"/>
        <end position="1455"/>
    </location>
</feature>
<feature type="compositionally biased region" description="Polar residues" evidence="10">
    <location>
        <begin position="1281"/>
        <end position="1300"/>
    </location>
</feature>
<keyword evidence="16" id="KW-0675">Receptor</keyword>
<feature type="region of interest" description="Disordered" evidence="10">
    <location>
        <begin position="1226"/>
        <end position="1256"/>
    </location>
</feature>
<feature type="domain" description="Fibronectin type-III" evidence="14">
    <location>
        <begin position="664"/>
        <end position="757"/>
    </location>
</feature>
<protein>
    <submittedName>
        <fullName evidence="16">Netrin receptor DCC isoform X6</fullName>
    </submittedName>
</protein>
<organism evidence="15 16">
    <name type="scientific">Salmo salar</name>
    <name type="common">Atlantic salmon</name>
    <dbReference type="NCBI Taxonomy" id="8030"/>
    <lineage>
        <taxon>Eukaryota</taxon>
        <taxon>Metazoa</taxon>
        <taxon>Chordata</taxon>
        <taxon>Craniata</taxon>
        <taxon>Vertebrata</taxon>
        <taxon>Euteleostomi</taxon>
        <taxon>Actinopterygii</taxon>
        <taxon>Neopterygii</taxon>
        <taxon>Teleostei</taxon>
        <taxon>Protacanthopterygii</taxon>
        <taxon>Salmoniformes</taxon>
        <taxon>Salmonidae</taxon>
        <taxon>Salmoninae</taxon>
        <taxon>Salmo</taxon>
    </lineage>
</organism>
<keyword evidence="5 11" id="KW-1133">Transmembrane helix</keyword>
<feature type="domain" description="Ig-like" evidence="13">
    <location>
        <begin position="340"/>
        <end position="425"/>
    </location>
</feature>
<evidence type="ECO:0000256" key="10">
    <source>
        <dbReference type="SAM" id="MobiDB-lite"/>
    </source>
</evidence>
<reference evidence="16" key="1">
    <citation type="submission" date="2025-08" db="UniProtKB">
        <authorList>
            <consortium name="RefSeq"/>
        </authorList>
    </citation>
    <scope>IDENTIFICATION</scope>
</reference>
<dbReference type="Pfam" id="PF07679">
    <property type="entry name" value="I-set"/>
    <property type="match status" value="1"/>
</dbReference>
<dbReference type="SMART" id="SM00060">
    <property type="entry name" value="FN3"/>
    <property type="match status" value="6"/>
</dbReference>
<dbReference type="InterPro" id="IPR036179">
    <property type="entry name" value="Ig-like_dom_sf"/>
</dbReference>
<dbReference type="PROSITE" id="PS50835">
    <property type="entry name" value="IG_LIKE"/>
    <property type="match status" value="4"/>
</dbReference>
<evidence type="ECO:0000256" key="9">
    <source>
        <dbReference type="ARBA" id="ARBA00023319"/>
    </source>
</evidence>